<dbReference type="AlphaFoldDB" id="A0A081K652"/>
<dbReference type="InterPro" id="IPR029063">
    <property type="entry name" value="SAM-dependent_MTases_sf"/>
</dbReference>
<dbReference type="SUPFAM" id="SSF53335">
    <property type="entry name" value="S-adenosyl-L-methionine-dependent methyltransferases"/>
    <property type="match status" value="1"/>
</dbReference>
<comment type="catalytic activity">
    <reaction evidence="6">
        <text>guanosine(527) in 16S rRNA + S-adenosyl-L-methionine = N(7)-methylguanosine(527) in 16S rRNA + S-adenosyl-L-homocysteine</text>
        <dbReference type="Rhea" id="RHEA:42732"/>
        <dbReference type="Rhea" id="RHEA-COMP:10209"/>
        <dbReference type="Rhea" id="RHEA-COMP:10210"/>
        <dbReference type="ChEBI" id="CHEBI:57856"/>
        <dbReference type="ChEBI" id="CHEBI:59789"/>
        <dbReference type="ChEBI" id="CHEBI:74269"/>
        <dbReference type="ChEBI" id="CHEBI:74480"/>
        <dbReference type="EC" id="2.1.1.170"/>
    </reaction>
</comment>
<dbReference type="STRING" id="305900.GV64_01720"/>
<protein>
    <recommendedName>
        <fullName evidence="6">Ribosomal RNA small subunit methyltransferase G</fullName>
        <ecNumber evidence="6">2.1.1.170</ecNumber>
    </recommendedName>
    <alternativeName>
        <fullName evidence="6">16S rRNA 7-methylguanosine methyltransferase</fullName>
        <shortName evidence="6">16S rRNA m7G methyltransferase</shortName>
    </alternativeName>
</protein>
<evidence type="ECO:0000256" key="3">
    <source>
        <dbReference type="ARBA" id="ARBA00022603"/>
    </source>
</evidence>
<feature type="binding site" evidence="6">
    <location>
        <position position="82"/>
    </location>
    <ligand>
        <name>S-adenosyl-L-methionine</name>
        <dbReference type="ChEBI" id="CHEBI:59789"/>
    </ligand>
</feature>
<accession>A0A081K652</accession>
<dbReference type="GO" id="GO:0070043">
    <property type="term" value="F:rRNA (guanine-N7-)-methyltransferase activity"/>
    <property type="evidence" value="ECO:0007669"/>
    <property type="project" value="UniProtKB-UniRule"/>
</dbReference>
<evidence type="ECO:0000256" key="2">
    <source>
        <dbReference type="ARBA" id="ARBA00022552"/>
    </source>
</evidence>
<evidence type="ECO:0000313" key="7">
    <source>
        <dbReference type="EMBL" id="KEI69628.1"/>
    </source>
</evidence>
<feature type="binding site" evidence="6">
    <location>
        <position position="143"/>
    </location>
    <ligand>
        <name>S-adenosyl-L-methionine</name>
        <dbReference type="ChEBI" id="CHEBI:59789"/>
    </ligand>
</feature>
<keyword evidence="2 6" id="KW-0698">rRNA processing</keyword>
<feature type="binding site" evidence="6">
    <location>
        <begin position="128"/>
        <end position="129"/>
    </location>
    <ligand>
        <name>S-adenosyl-L-methionine</name>
        <dbReference type="ChEBI" id="CHEBI:59789"/>
    </ligand>
</feature>
<comment type="function">
    <text evidence="6">Specifically methylates the N7 position of guanine in position 527 of 16S rRNA.</text>
</comment>
<reference evidence="7 8" key="1">
    <citation type="submission" date="2014-06" db="EMBL/GenBank/DDBJ databases">
        <title>Whole Genome Sequences of Three Symbiotic Endozoicomonas Bacteria.</title>
        <authorList>
            <person name="Neave M.J."/>
            <person name="Apprill A."/>
            <person name="Voolstra C.R."/>
        </authorList>
    </citation>
    <scope>NUCLEOTIDE SEQUENCE [LARGE SCALE GENOMIC DNA]</scope>
    <source>
        <strain evidence="7 8">DSM 22380</strain>
    </source>
</reference>
<keyword evidence="5 6" id="KW-0949">S-adenosyl-L-methionine</keyword>
<dbReference type="GO" id="GO:0005829">
    <property type="term" value="C:cytosol"/>
    <property type="evidence" value="ECO:0007669"/>
    <property type="project" value="TreeGrafter"/>
</dbReference>
<keyword evidence="4 6" id="KW-0808">Transferase</keyword>
<name>A0A081K652_9GAMM</name>
<dbReference type="eggNOG" id="COG0357">
    <property type="taxonomic scope" value="Bacteria"/>
</dbReference>
<comment type="similarity">
    <text evidence="6">Belongs to the methyltransferase superfamily. RNA methyltransferase RsmG family.</text>
</comment>
<keyword evidence="3 6" id="KW-0489">Methyltransferase</keyword>
<dbReference type="InterPro" id="IPR003682">
    <property type="entry name" value="rRNA_ssu_MeTfrase_G"/>
</dbReference>
<comment type="caution">
    <text evidence="6">Lacks conserved residue(s) required for the propagation of feature annotation.</text>
</comment>
<evidence type="ECO:0000256" key="6">
    <source>
        <dbReference type="HAMAP-Rule" id="MF_00074"/>
    </source>
</evidence>
<dbReference type="PANTHER" id="PTHR31760:SF0">
    <property type="entry name" value="S-ADENOSYL-L-METHIONINE-DEPENDENT METHYLTRANSFERASES SUPERFAMILY PROTEIN"/>
    <property type="match status" value="1"/>
</dbReference>
<feature type="binding site" evidence="6">
    <location>
        <position position="77"/>
    </location>
    <ligand>
        <name>S-adenosyl-L-methionine</name>
        <dbReference type="ChEBI" id="CHEBI:59789"/>
    </ligand>
</feature>
<dbReference type="EMBL" id="JOJP01000001">
    <property type="protein sequence ID" value="KEI69628.1"/>
    <property type="molecule type" value="Genomic_DNA"/>
</dbReference>
<dbReference type="PIRSF" id="PIRSF003078">
    <property type="entry name" value="GidB"/>
    <property type="match status" value="1"/>
</dbReference>
<dbReference type="EC" id="2.1.1.170" evidence="6"/>
<dbReference type="Proteomes" id="UP000027997">
    <property type="component" value="Unassembled WGS sequence"/>
</dbReference>
<dbReference type="CDD" id="cd02440">
    <property type="entry name" value="AdoMet_MTases"/>
    <property type="match status" value="1"/>
</dbReference>
<dbReference type="Pfam" id="PF02527">
    <property type="entry name" value="GidB"/>
    <property type="match status" value="1"/>
</dbReference>
<organism evidence="7 8">
    <name type="scientific">Endozoicomonas elysicola</name>
    <dbReference type="NCBI Taxonomy" id="305900"/>
    <lineage>
        <taxon>Bacteria</taxon>
        <taxon>Pseudomonadati</taxon>
        <taxon>Pseudomonadota</taxon>
        <taxon>Gammaproteobacteria</taxon>
        <taxon>Oceanospirillales</taxon>
        <taxon>Endozoicomonadaceae</taxon>
        <taxon>Endozoicomonas</taxon>
    </lineage>
</organism>
<dbReference type="Gene3D" id="3.40.50.150">
    <property type="entry name" value="Vaccinia Virus protein VP39"/>
    <property type="match status" value="1"/>
</dbReference>
<comment type="subcellular location">
    <subcellularLocation>
        <location evidence="6">Cytoplasm</location>
    </subcellularLocation>
</comment>
<keyword evidence="8" id="KW-1185">Reference proteome</keyword>
<dbReference type="NCBIfam" id="TIGR00138">
    <property type="entry name" value="rsmG_gidB"/>
    <property type="match status" value="1"/>
</dbReference>
<dbReference type="HAMAP" id="MF_00074">
    <property type="entry name" value="16SrRNA_methyltr_G"/>
    <property type="match status" value="1"/>
</dbReference>
<sequence>MAKTLRNDICQGAKSLSLDLSETQADLLTRYVLLLDKWNKAYNLTAIRNPREMVFRHIIDSLSIVPHISGGTILDVGSGPGLPGIVLAIIYPDKKFTTLDSNGKKTRFMLQAKLDLQLDNLEVANARVESFEIREPFDAITSRAFSSLVNMVDGTKHLLSPSGVYLAMKGLYPEEELKELMDRHEIELVGCEPLNVPGTEGDRHLVILRNRH</sequence>
<evidence type="ECO:0000256" key="4">
    <source>
        <dbReference type="ARBA" id="ARBA00022679"/>
    </source>
</evidence>
<dbReference type="PANTHER" id="PTHR31760">
    <property type="entry name" value="S-ADENOSYL-L-METHIONINE-DEPENDENT METHYLTRANSFERASES SUPERFAMILY PROTEIN"/>
    <property type="match status" value="1"/>
</dbReference>
<gene>
    <name evidence="6" type="primary">rsmG</name>
    <name evidence="7" type="ORF">GV64_01720</name>
</gene>
<evidence type="ECO:0000256" key="5">
    <source>
        <dbReference type="ARBA" id="ARBA00022691"/>
    </source>
</evidence>
<evidence type="ECO:0000256" key="1">
    <source>
        <dbReference type="ARBA" id="ARBA00022490"/>
    </source>
</evidence>
<keyword evidence="1 6" id="KW-0963">Cytoplasm</keyword>
<proteinExistence type="inferred from homology"/>
<comment type="caution">
    <text evidence="7">The sequence shown here is derived from an EMBL/GenBank/DDBJ whole genome shotgun (WGS) entry which is preliminary data.</text>
</comment>
<evidence type="ECO:0000313" key="8">
    <source>
        <dbReference type="Proteomes" id="UP000027997"/>
    </source>
</evidence>